<feature type="transmembrane region" description="Helical" evidence="6">
    <location>
        <begin position="178"/>
        <end position="197"/>
    </location>
</feature>
<comment type="similarity">
    <text evidence="6">Belongs to the binding-protein-dependent transport system permease family.</text>
</comment>
<feature type="transmembrane region" description="Helical" evidence="6">
    <location>
        <begin position="75"/>
        <end position="93"/>
    </location>
</feature>
<dbReference type="FunFam" id="1.10.3720.10:FF:000001">
    <property type="entry name" value="Glycine betaine ABC transporter, permease"/>
    <property type="match status" value="1"/>
</dbReference>
<dbReference type="GO" id="GO:0031460">
    <property type="term" value="P:glycine betaine transport"/>
    <property type="evidence" value="ECO:0007669"/>
    <property type="project" value="TreeGrafter"/>
</dbReference>
<evidence type="ECO:0000256" key="4">
    <source>
        <dbReference type="ARBA" id="ARBA00022989"/>
    </source>
</evidence>
<gene>
    <name evidence="8" type="ORF">EV667_3387</name>
</gene>
<keyword evidence="5 6" id="KW-0472">Membrane</keyword>
<feature type="transmembrane region" description="Helical" evidence="6">
    <location>
        <begin position="132"/>
        <end position="158"/>
    </location>
</feature>
<evidence type="ECO:0000256" key="1">
    <source>
        <dbReference type="ARBA" id="ARBA00004651"/>
    </source>
</evidence>
<feature type="domain" description="ABC transmembrane type-1" evidence="7">
    <location>
        <begin position="18"/>
        <end position="197"/>
    </location>
</feature>
<dbReference type="CDD" id="cd06261">
    <property type="entry name" value="TM_PBP2"/>
    <property type="match status" value="1"/>
</dbReference>
<dbReference type="AlphaFoldDB" id="A0A4R1HNC0"/>
<evidence type="ECO:0000256" key="6">
    <source>
        <dbReference type="RuleBase" id="RU363032"/>
    </source>
</evidence>
<dbReference type="PANTHER" id="PTHR30177">
    <property type="entry name" value="GLYCINE BETAINE/L-PROLINE TRANSPORT SYSTEM PERMEASE PROTEIN PROW"/>
    <property type="match status" value="1"/>
</dbReference>
<feature type="transmembrane region" description="Helical" evidence="6">
    <location>
        <begin position="48"/>
        <end position="69"/>
    </location>
</feature>
<dbReference type="InterPro" id="IPR051204">
    <property type="entry name" value="ABC_transp_perm/SBD"/>
</dbReference>
<keyword evidence="9" id="KW-1185">Reference proteome</keyword>
<dbReference type="Gene3D" id="1.10.3720.10">
    <property type="entry name" value="MetI-like"/>
    <property type="match status" value="1"/>
</dbReference>
<dbReference type="InterPro" id="IPR035906">
    <property type="entry name" value="MetI-like_sf"/>
</dbReference>
<keyword evidence="2 6" id="KW-0813">Transport</keyword>
<dbReference type="GO" id="GO:0005886">
    <property type="term" value="C:plasma membrane"/>
    <property type="evidence" value="ECO:0007669"/>
    <property type="project" value="UniProtKB-SubCell"/>
</dbReference>
<dbReference type="Proteomes" id="UP000295030">
    <property type="component" value="Unassembled WGS sequence"/>
</dbReference>
<dbReference type="SUPFAM" id="SSF161098">
    <property type="entry name" value="MetI-like"/>
    <property type="match status" value="1"/>
</dbReference>
<reference evidence="8 9" key="1">
    <citation type="submission" date="2019-03" db="EMBL/GenBank/DDBJ databases">
        <title>Genomic Encyclopedia of Type Strains, Phase IV (KMG-IV): sequencing the most valuable type-strain genomes for metagenomic binning, comparative biology and taxonomic classification.</title>
        <authorList>
            <person name="Goeker M."/>
        </authorList>
    </citation>
    <scope>NUCLEOTIDE SEQUENCE [LARGE SCALE GENOMIC DNA]</scope>
    <source>
        <strain evidence="8 9">DSM 101</strain>
    </source>
</reference>
<feature type="transmembrane region" description="Helical" evidence="6">
    <location>
        <begin position="20"/>
        <end position="41"/>
    </location>
</feature>
<keyword evidence="3 6" id="KW-0812">Transmembrane</keyword>
<comment type="subcellular location">
    <subcellularLocation>
        <location evidence="1 6">Cell membrane</location>
        <topology evidence="1 6">Multi-pass membrane protein</topology>
    </subcellularLocation>
</comment>
<dbReference type="PROSITE" id="PS50928">
    <property type="entry name" value="ABC_TM1"/>
    <property type="match status" value="1"/>
</dbReference>
<name>A0A4R1HNC0_ANCAQ</name>
<evidence type="ECO:0000256" key="5">
    <source>
        <dbReference type="ARBA" id="ARBA00023136"/>
    </source>
</evidence>
<dbReference type="RefSeq" id="WP_131836497.1">
    <property type="nucleotide sequence ID" value="NZ_SMFY01000003.1"/>
</dbReference>
<evidence type="ECO:0000259" key="7">
    <source>
        <dbReference type="PROSITE" id="PS50928"/>
    </source>
</evidence>
<evidence type="ECO:0000256" key="3">
    <source>
        <dbReference type="ARBA" id="ARBA00022692"/>
    </source>
</evidence>
<accession>A0A4R1HNC0</accession>
<dbReference type="OrthoDB" id="9801163at2"/>
<keyword evidence="4 6" id="KW-1133">Transmembrane helix</keyword>
<dbReference type="GO" id="GO:0055085">
    <property type="term" value="P:transmembrane transport"/>
    <property type="evidence" value="ECO:0007669"/>
    <property type="project" value="InterPro"/>
</dbReference>
<evidence type="ECO:0000256" key="2">
    <source>
        <dbReference type="ARBA" id="ARBA00022448"/>
    </source>
</evidence>
<proteinExistence type="inferred from homology"/>
<evidence type="ECO:0000313" key="8">
    <source>
        <dbReference type="EMBL" id="TCK23548.1"/>
    </source>
</evidence>
<comment type="caution">
    <text evidence="8">The sequence shown here is derived from an EMBL/GenBank/DDBJ whole genome shotgun (WGS) entry which is preliminary data.</text>
</comment>
<dbReference type="Pfam" id="PF00528">
    <property type="entry name" value="BPD_transp_1"/>
    <property type="match status" value="1"/>
</dbReference>
<dbReference type="PANTHER" id="PTHR30177:SF4">
    <property type="entry name" value="OSMOPROTECTANT IMPORT PERMEASE PROTEIN OSMW"/>
    <property type="match status" value="1"/>
</dbReference>
<dbReference type="InterPro" id="IPR000515">
    <property type="entry name" value="MetI-like"/>
</dbReference>
<organism evidence="8 9">
    <name type="scientific">Ancylobacter aquaticus</name>
    <dbReference type="NCBI Taxonomy" id="100"/>
    <lineage>
        <taxon>Bacteria</taxon>
        <taxon>Pseudomonadati</taxon>
        <taxon>Pseudomonadota</taxon>
        <taxon>Alphaproteobacteria</taxon>
        <taxon>Hyphomicrobiales</taxon>
        <taxon>Xanthobacteraceae</taxon>
        <taxon>Ancylobacter</taxon>
    </lineage>
</organism>
<evidence type="ECO:0000313" key="9">
    <source>
        <dbReference type="Proteomes" id="UP000295030"/>
    </source>
</evidence>
<protein>
    <submittedName>
        <fullName evidence="8">Osmoprotectant transport system permease protein</fullName>
    </submittedName>
</protein>
<sequence>MSLADFLASRWEDILAVSWWHLRLSLMAVGLALAIGLPLGIASHMNRFAAAVVLNTVSVIYTVPTLALFGLMIPLLGIGVIPAIVAVVLYSLLPVVQNTYTGLANIDPNLREVAVGMGMGRFTRLFRVELPLALPVIFAGLRVAVVNAIGMVTLASLIAAGGLGDFIFRGISIMSWNLVLAGSVPVLAMALGADYVLKRTEQRLSRSREGAAP</sequence>
<dbReference type="EMBL" id="SMFY01000003">
    <property type="protein sequence ID" value="TCK23548.1"/>
    <property type="molecule type" value="Genomic_DNA"/>
</dbReference>